<keyword evidence="2" id="KW-1133">Transmembrane helix</keyword>
<proteinExistence type="predicted"/>
<dbReference type="PANTHER" id="PTHR41771">
    <property type="entry name" value="MEMBRANE PROTEIN-RELATED"/>
    <property type="match status" value="1"/>
</dbReference>
<feature type="transmembrane region" description="Helical" evidence="2">
    <location>
        <begin position="211"/>
        <end position="229"/>
    </location>
</feature>
<protein>
    <recommendedName>
        <fullName evidence="5">Multitransmembrane protein</fullName>
    </recommendedName>
</protein>
<feature type="transmembrane region" description="Helical" evidence="2">
    <location>
        <begin position="360"/>
        <end position="384"/>
    </location>
</feature>
<gene>
    <name evidence="3" type="ORF">NNJEOMEG_02579</name>
</gene>
<sequence>MNPTQNCPSNDSRALADSLSAPYAAQPEPALHTPPQGPYGGTHGTSAAHHAPGTQEPASGHRAPDRRRDAALACVFAVLVLALALVPTGFEDRLPTGTLAVKARITATDNSNLRQYGVVLEGDQRVEAQVLEGPFEGRRVWADNLFLGKLELDRQFKPGDKALVVLTVRGGEIAGAVAQDHYRLDVQLWLLGLFALLLAAYAGWTGVKALLSFAFAALAIWKILVPLFLTDHDPILATLAVLCVLMASVLFLVGGLNRTSLAAYLGSLLGVAATCAMALGFSGAFALHGSVKAYAETLFYSGYPHLDLTRIFLSTVFLGSSGAVMDLAMDVAASMREVALHHPGLGYWKLCASGMRVGRVVVGTMTTTLLLAYSGGSMALLMVFMAQGVPMANVFNMNHVAAEVLSTLVGSFGLVLVAPFTALTGAWLLGGRPAGRA</sequence>
<dbReference type="AlphaFoldDB" id="A0A6V8LQC6"/>
<organism evidence="3 4">
    <name type="scientific">Fundidesulfovibrio magnetotacticus</name>
    <dbReference type="NCBI Taxonomy" id="2730080"/>
    <lineage>
        <taxon>Bacteria</taxon>
        <taxon>Pseudomonadati</taxon>
        <taxon>Thermodesulfobacteriota</taxon>
        <taxon>Desulfovibrionia</taxon>
        <taxon>Desulfovibrionales</taxon>
        <taxon>Desulfovibrionaceae</taxon>
        <taxon>Fundidesulfovibrio</taxon>
    </lineage>
</organism>
<feature type="region of interest" description="Disordered" evidence="1">
    <location>
        <begin position="1"/>
        <end position="65"/>
    </location>
</feature>
<feature type="transmembrane region" description="Helical" evidence="2">
    <location>
        <begin position="404"/>
        <end position="429"/>
    </location>
</feature>
<dbReference type="RefSeq" id="WP_173085088.1">
    <property type="nucleotide sequence ID" value="NZ_BLTE01000011.1"/>
</dbReference>
<feature type="transmembrane region" description="Helical" evidence="2">
    <location>
        <begin position="308"/>
        <end position="328"/>
    </location>
</feature>
<dbReference type="InterPro" id="IPR012507">
    <property type="entry name" value="YibE_F"/>
</dbReference>
<evidence type="ECO:0000256" key="1">
    <source>
        <dbReference type="SAM" id="MobiDB-lite"/>
    </source>
</evidence>
<accession>A0A6V8LQC6</accession>
<reference evidence="3 4" key="2">
    <citation type="submission" date="2020-05" db="EMBL/GenBank/DDBJ databases">
        <title>Draft genome sequence of Desulfovibrio sp. strainFSS-1.</title>
        <authorList>
            <person name="Shimoshige H."/>
            <person name="Kobayashi H."/>
            <person name="Maekawa T."/>
        </authorList>
    </citation>
    <scope>NUCLEOTIDE SEQUENCE [LARGE SCALE GENOMIC DNA]</scope>
    <source>
        <strain evidence="3 4">SIID29052-01</strain>
    </source>
</reference>
<feature type="transmembrane region" description="Helical" evidence="2">
    <location>
        <begin position="235"/>
        <end position="254"/>
    </location>
</feature>
<evidence type="ECO:0000313" key="4">
    <source>
        <dbReference type="Proteomes" id="UP000494245"/>
    </source>
</evidence>
<keyword evidence="2" id="KW-0472">Membrane</keyword>
<dbReference type="Pfam" id="PF07907">
    <property type="entry name" value="YibE_F"/>
    <property type="match status" value="1"/>
</dbReference>
<comment type="caution">
    <text evidence="3">The sequence shown here is derived from an EMBL/GenBank/DDBJ whole genome shotgun (WGS) entry which is preliminary data.</text>
</comment>
<feature type="transmembrane region" description="Helical" evidence="2">
    <location>
        <begin position="261"/>
        <end position="288"/>
    </location>
</feature>
<dbReference type="Proteomes" id="UP000494245">
    <property type="component" value="Unassembled WGS sequence"/>
</dbReference>
<feature type="transmembrane region" description="Helical" evidence="2">
    <location>
        <begin position="186"/>
        <end position="204"/>
    </location>
</feature>
<feature type="compositionally biased region" description="Polar residues" evidence="1">
    <location>
        <begin position="1"/>
        <end position="12"/>
    </location>
</feature>
<evidence type="ECO:0000256" key="2">
    <source>
        <dbReference type="SAM" id="Phobius"/>
    </source>
</evidence>
<keyword evidence="4" id="KW-1185">Reference proteome</keyword>
<reference evidence="3 4" key="1">
    <citation type="submission" date="2020-04" db="EMBL/GenBank/DDBJ databases">
        <authorList>
            <consortium name="Desulfovibrio sp. FSS-1 genome sequencing consortium"/>
            <person name="Shimoshige H."/>
            <person name="Kobayashi H."/>
            <person name="Maekawa T."/>
        </authorList>
    </citation>
    <scope>NUCLEOTIDE SEQUENCE [LARGE SCALE GENOMIC DNA]</scope>
    <source>
        <strain evidence="3 4">SIID29052-01</strain>
    </source>
</reference>
<evidence type="ECO:0000313" key="3">
    <source>
        <dbReference type="EMBL" id="GFK94732.1"/>
    </source>
</evidence>
<evidence type="ECO:0008006" key="5">
    <source>
        <dbReference type="Google" id="ProtNLM"/>
    </source>
</evidence>
<feature type="transmembrane region" description="Helical" evidence="2">
    <location>
        <begin position="70"/>
        <end position="90"/>
    </location>
</feature>
<dbReference type="PANTHER" id="PTHR41771:SF1">
    <property type="entry name" value="MEMBRANE PROTEIN"/>
    <property type="match status" value="1"/>
</dbReference>
<keyword evidence="2" id="KW-0812">Transmembrane</keyword>
<dbReference type="EMBL" id="BLTE01000011">
    <property type="protein sequence ID" value="GFK94732.1"/>
    <property type="molecule type" value="Genomic_DNA"/>
</dbReference>
<name>A0A6V8LQC6_9BACT</name>